<dbReference type="GO" id="GO:0003677">
    <property type="term" value="F:DNA binding"/>
    <property type="evidence" value="ECO:0007669"/>
    <property type="project" value="UniProtKB-KW"/>
</dbReference>
<dbReference type="PRINTS" id="PR00039">
    <property type="entry name" value="HTHLYSR"/>
</dbReference>
<dbReference type="SUPFAM" id="SSF53850">
    <property type="entry name" value="Periplasmic binding protein-like II"/>
    <property type="match status" value="1"/>
</dbReference>
<evidence type="ECO:0000259" key="5">
    <source>
        <dbReference type="PROSITE" id="PS50931"/>
    </source>
</evidence>
<sequence length="303" mass="32586">MVSSRLLRQFVAVAEELHYGRAAARLHMAQPPLSQSIKRLEALVGVQMLNRSRHAVELTAAGQVFLAEARDLLAREAKAVEAARRAAEGVAGRVTIGFVGSISYELLPRILLGFRARFPGFDIDLVEQTSTEQIDGLLAGRLDVGLLRPPVNNAADLQMRVIHRERFVAVLPRGHRLARARAVRLAQLADESFMTFPADRIPGLHSKFLLACADAGFSPRTVLQAWQMPSMVSLVAAGFGVALLPAQACSLPHPGVVYKPIGDDSGHLALEIAACWHPANRSAGARNLLSLLTAPTGAPTAAR</sequence>
<dbReference type="Proteomes" id="UP000072741">
    <property type="component" value="Unassembled WGS sequence"/>
</dbReference>
<evidence type="ECO:0000256" key="4">
    <source>
        <dbReference type="ARBA" id="ARBA00023163"/>
    </source>
</evidence>
<dbReference type="InterPro" id="IPR005119">
    <property type="entry name" value="LysR_subst-bd"/>
</dbReference>
<dbReference type="InterPro" id="IPR000847">
    <property type="entry name" value="LysR_HTH_N"/>
</dbReference>
<keyword evidence="7" id="KW-1185">Reference proteome</keyword>
<feature type="domain" description="HTH lysR-type" evidence="5">
    <location>
        <begin position="2"/>
        <end position="59"/>
    </location>
</feature>
<reference evidence="6 7" key="1">
    <citation type="journal article" date="2016" name="Front. Microbiol.">
        <title>Genomic Resource of Rice Seed Associated Bacteria.</title>
        <authorList>
            <person name="Midha S."/>
            <person name="Bansal K."/>
            <person name="Sharma S."/>
            <person name="Kumar N."/>
            <person name="Patil P.P."/>
            <person name="Chaudhry V."/>
            <person name="Patil P.B."/>
        </authorList>
    </citation>
    <scope>NUCLEOTIDE SEQUENCE [LARGE SCALE GENOMIC DNA]</scope>
    <source>
        <strain evidence="6 7">NS331</strain>
    </source>
</reference>
<dbReference type="RefSeq" id="WP_058641821.1">
    <property type="nucleotide sequence ID" value="NZ_LDSL01000059.1"/>
</dbReference>
<evidence type="ECO:0000313" key="6">
    <source>
        <dbReference type="EMBL" id="KTT22273.1"/>
    </source>
</evidence>
<dbReference type="GO" id="GO:0032993">
    <property type="term" value="C:protein-DNA complex"/>
    <property type="evidence" value="ECO:0007669"/>
    <property type="project" value="TreeGrafter"/>
</dbReference>
<dbReference type="FunFam" id="1.10.10.10:FF:000001">
    <property type="entry name" value="LysR family transcriptional regulator"/>
    <property type="match status" value="1"/>
</dbReference>
<dbReference type="InterPro" id="IPR036388">
    <property type="entry name" value="WH-like_DNA-bd_sf"/>
</dbReference>
<evidence type="ECO:0000313" key="7">
    <source>
        <dbReference type="Proteomes" id="UP000072741"/>
    </source>
</evidence>
<dbReference type="Pfam" id="PF03466">
    <property type="entry name" value="LysR_substrate"/>
    <property type="match status" value="1"/>
</dbReference>
<keyword evidence="4" id="KW-0804">Transcription</keyword>
<dbReference type="Gene3D" id="3.40.190.10">
    <property type="entry name" value="Periplasmic binding protein-like II"/>
    <property type="match status" value="2"/>
</dbReference>
<protein>
    <recommendedName>
        <fullName evidence="5">HTH lysR-type domain-containing protein</fullName>
    </recommendedName>
</protein>
<keyword evidence="2" id="KW-0805">Transcription regulation</keyword>
<evidence type="ECO:0000256" key="3">
    <source>
        <dbReference type="ARBA" id="ARBA00023125"/>
    </source>
</evidence>
<comment type="caution">
    <text evidence="6">The sequence shown here is derived from an EMBL/GenBank/DDBJ whole genome shotgun (WGS) entry which is preliminary data.</text>
</comment>
<dbReference type="PROSITE" id="PS50931">
    <property type="entry name" value="HTH_LYSR"/>
    <property type="match status" value="1"/>
</dbReference>
<dbReference type="PANTHER" id="PTHR30346:SF0">
    <property type="entry name" value="HCA OPERON TRANSCRIPTIONAL ACTIVATOR HCAR"/>
    <property type="match status" value="1"/>
</dbReference>
<evidence type="ECO:0000256" key="1">
    <source>
        <dbReference type="ARBA" id="ARBA00009437"/>
    </source>
</evidence>
<dbReference type="AlphaFoldDB" id="A0A147GX88"/>
<proteinExistence type="inferred from homology"/>
<dbReference type="PATRIC" id="fig|433924.3.peg.3954"/>
<organism evidence="6 7">
    <name type="scientific">Pseudacidovorax intermedius</name>
    <dbReference type="NCBI Taxonomy" id="433924"/>
    <lineage>
        <taxon>Bacteria</taxon>
        <taxon>Pseudomonadati</taxon>
        <taxon>Pseudomonadota</taxon>
        <taxon>Betaproteobacteria</taxon>
        <taxon>Burkholderiales</taxon>
        <taxon>Comamonadaceae</taxon>
        <taxon>Pseudacidovorax</taxon>
    </lineage>
</organism>
<dbReference type="GO" id="GO:0003700">
    <property type="term" value="F:DNA-binding transcription factor activity"/>
    <property type="evidence" value="ECO:0007669"/>
    <property type="project" value="InterPro"/>
</dbReference>
<accession>A0A147GX88</accession>
<evidence type="ECO:0000256" key="2">
    <source>
        <dbReference type="ARBA" id="ARBA00023015"/>
    </source>
</evidence>
<dbReference type="EMBL" id="LDSL01000059">
    <property type="protein sequence ID" value="KTT22273.1"/>
    <property type="molecule type" value="Genomic_DNA"/>
</dbReference>
<dbReference type="SUPFAM" id="SSF46785">
    <property type="entry name" value="Winged helix' DNA-binding domain"/>
    <property type="match status" value="1"/>
</dbReference>
<comment type="similarity">
    <text evidence="1">Belongs to the LysR transcriptional regulatory family.</text>
</comment>
<dbReference type="InterPro" id="IPR036390">
    <property type="entry name" value="WH_DNA-bd_sf"/>
</dbReference>
<keyword evidence="3" id="KW-0238">DNA-binding</keyword>
<name>A0A147GX88_9BURK</name>
<gene>
    <name evidence="6" type="ORF">NS331_09815</name>
</gene>
<dbReference type="Pfam" id="PF00126">
    <property type="entry name" value="HTH_1"/>
    <property type="match status" value="1"/>
</dbReference>
<dbReference type="CDD" id="cd08414">
    <property type="entry name" value="PBP2_LTTR_aromatics_like"/>
    <property type="match status" value="1"/>
</dbReference>
<dbReference type="Gene3D" id="1.10.10.10">
    <property type="entry name" value="Winged helix-like DNA-binding domain superfamily/Winged helix DNA-binding domain"/>
    <property type="match status" value="1"/>
</dbReference>
<dbReference type="PANTHER" id="PTHR30346">
    <property type="entry name" value="TRANSCRIPTIONAL DUAL REGULATOR HCAR-RELATED"/>
    <property type="match status" value="1"/>
</dbReference>